<protein>
    <submittedName>
        <fullName evidence="1">Uncharacterized protein</fullName>
    </submittedName>
</protein>
<gene>
    <name evidence="1" type="ORF">GCM10010833_19100</name>
</gene>
<sequence length="107" mass="11542">MASSLLRCARTIWDAASETTSASNSHATHSRSPIAALARFGRKAGMNMGRGESCGGDQRVPGDAWPLAQFRFQICGHFALSRDGTRHLTGINIPEMPVKQGERCKGQ</sequence>
<organism evidence="1 2">
    <name type="scientific">Blastomonas aquatica</name>
    <dbReference type="NCBI Taxonomy" id="1510276"/>
    <lineage>
        <taxon>Bacteria</taxon>
        <taxon>Pseudomonadati</taxon>
        <taxon>Pseudomonadota</taxon>
        <taxon>Alphaproteobacteria</taxon>
        <taxon>Sphingomonadales</taxon>
        <taxon>Sphingomonadaceae</taxon>
        <taxon>Blastomonas</taxon>
    </lineage>
</organism>
<dbReference type="Proteomes" id="UP000614261">
    <property type="component" value="Unassembled WGS sequence"/>
</dbReference>
<keyword evidence="2" id="KW-1185">Reference proteome</keyword>
<proteinExistence type="predicted"/>
<reference evidence="2" key="1">
    <citation type="journal article" date="2019" name="Int. J. Syst. Evol. Microbiol.">
        <title>The Global Catalogue of Microorganisms (GCM) 10K type strain sequencing project: providing services to taxonomists for standard genome sequencing and annotation.</title>
        <authorList>
            <consortium name="The Broad Institute Genomics Platform"/>
            <consortium name="The Broad Institute Genome Sequencing Center for Infectious Disease"/>
            <person name="Wu L."/>
            <person name="Ma J."/>
        </authorList>
    </citation>
    <scope>NUCLEOTIDE SEQUENCE [LARGE SCALE GENOMIC DNA]</scope>
    <source>
        <strain evidence="2">CGMCC 1.12851</strain>
    </source>
</reference>
<evidence type="ECO:0000313" key="1">
    <source>
        <dbReference type="EMBL" id="GGB64219.1"/>
    </source>
</evidence>
<accession>A0ABQ1JAS2</accession>
<dbReference type="EMBL" id="BMGD01000003">
    <property type="protein sequence ID" value="GGB64219.1"/>
    <property type="molecule type" value="Genomic_DNA"/>
</dbReference>
<name>A0ABQ1JAS2_9SPHN</name>
<evidence type="ECO:0000313" key="2">
    <source>
        <dbReference type="Proteomes" id="UP000614261"/>
    </source>
</evidence>
<comment type="caution">
    <text evidence="1">The sequence shown here is derived from an EMBL/GenBank/DDBJ whole genome shotgun (WGS) entry which is preliminary data.</text>
</comment>